<proteinExistence type="predicted"/>
<dbReference type="EMBL" id="MF001358">
    <property type="protein sequence ID" value="ASZ76744.1"/>
    <property type="molecule type" value="Genomic_DNA"/>
</dbReference>
<reference evidence="1 2" key="1">
    <citation type="submission" date="2017-04" db="EMBL/GenBank/DDBJ databases">
        <title>Complete Genome Sequence of Lytic Bacteriophage EF1 Infecting Enterococcus faecalis Isolates.</title>
        <authorList>
            <person name="Kim D."/>
            <person name="Kim Y.J."/>
            <person name="Han B.K."/>
            <person name="Kim H."/>
        </authorList>
    </citation>
    <scope>NUCLEOTIDE SEQUENCE [LARGE SCALE GENOMIC DNA]</scope>
</reference>
<organism evidence="1 2">
    <name type="scientific">Enterococcus phage EF1</name>
    <dbReference type="NCBI Taxonomy" id="2025813"/>
    <lineage>
        <taxon>Viruses</taxon>
        <taxon>Duplodnaviria</taxon>
        <taxon>Heunggongvirae</taxon>
        <taxon>Uroviricota</taxon>
        <taxon>Caudoviricetes</taxon>
    </lineage>
</organism>
<sequence>MAKKQNTTKEPVELTQKIDFTEWLKKQEATFRSKVYKEHKKSKPVK</sequence>
<accession>A0A249XXP8</accession>
<evidence type="ECO:0000313" key="2">
    <source>
        <dbReference type="Proteomes" id="UP000260005"/>
    </source>
</evidence>
<name>A0A249XXP8_9CAUD</name>
<protein>
    <submittedName>
        <fullName evidence="1">Uncharacterized protein</fullName>
    </submittedName>
</protein>
<dbReference type="Proteomes" id="UP000260005">
    <property type="component" value="Segment"/>
</dbReference>
<keyword evidence="2" id="KW-1185">Reference proteome</keyword>
<evidence type="ECO:0000313" key="1">
    <source>
        <dbReference type="EMBL" id="ASZ76744.1"/>
    </source>
</evidence>